<dbReference type="KEGG" id="msq:BKP64_06405"/>
<dbReference type="Gene3D" id="1.10.443.10">
    <property type="entry name" value="Intergrase catalytic core"/>
    <property type="match status" value="1"/>
</dbReference>
<evidence type="ECO:0000259" key="3">
    <source>
        <dbReference type="PROSITE" id="PS51898"/>
    </source>
</evidence>
<evidence type="ECO:0000313" key="5">
    <source>
        <dbReference type="Proteomes" id="UP000177445"/>
    </source>
</evidence>
<gene>
    <name evidence="4" type="ORF">BKP64_06405</name>
</gene>
<protein>
    <recommendedName>
        <fullName evidence="3">Tyr recombinase domain-containing protein</fullName>
    </recommendedName>
</protein>
<dbReference type="EMBL" id="CP017715">
    <property type="protein sequence ID" value="AOY87834.1"/>
    <property type="molecule type" value="Genomic_DNA"/>
</dbReference>
<feature type="domain" description="Tyr recombinase" evidence="3">
    <location>
        <begin position="344"/>
        <end position="544"/>
    </location>
</feature>
<accession>A0A1D9GJX1</accession>
<dbReference type="GO" id="GO:0015074">
    <property type="term" value="P:DNA integration"/>
    <property type="evidence" value="ECO:0007669"/>
    <property type="project" value="UniProtKB-KW"/>
</dbReference>
<dbReference type="Pfam" id="PF00589">
    <property type="entry name" value="Phage_integrase"/>
    <property type="match status" value="1"/>
</dbReference>
<dbReference type="InterPro" id="IPR013762">
    <property type="entry name" value="Integrase-like_cat_sf"/>
</dbReference>
<reference evidence="4 5" key="1">
    <citation type="submission" date="2016-10" db="EMBL/GenBank/DDBJ databases">
        <title>Marinobacter salinus sp. nov., a moderately halophilic bacterium isolated from a tidal flat environment.</title>
        <authorList>
            <person name="Park S.-J."/>
        </authorList>
    </citation>
    <scope>NUCLEOTIDE SEQUENCE [LARGE SCALE GENOMIC DNA]</scope>
    <source>
        <strain evidence="4 5">Hb8</strain>
    </source>
</reference>
<proteinExistence type="predicted"/>
<keyword evidence="2" id="KW-0233">DNA recombination</keyword>
<name>A0A1D9GJX1_9GAMM</name>
<dbReference type="Proteomes" id="UP000177445">
    <property type="component" value="Chromosome"/>
</dbReference>
<evidence type="ECO:0000256" key="2">
    <source>
        <dbReference type="ARBA" id="ARBA00023172"/>
    </source>
</evidence>
<keyword evidence="1" id="KW-0229">DNA integration</keyword>
<dbReference type="InterPro" id="IPR002104">
    <property type="entry name" value="Integrase_catalytic"/>
</dbReference>
<dbReference type="SUPFAM" id="SSF56349">
    <property type="entry name" value="DNA breaking-rejoining enzymes"/>
    <property type="match status" value="1"/>
</dbReference>
<dbReference type="InterPro" id="IPR011010">
    <property type="entry name" value="DNA_brk_join_enz"/>
</dbReference>
<dbReference type="GO" id="GO:0003677">
    <property type="term" value="F:DNA binding"/>
    <property type="evidence" value="ECO:0007669"/>
    <property type="project" value="InterPro"/>
</dbReference>
<dbReference type="PANTHER" id="PTHR30349">
    <property type="entry name" value="PHAGE INTEGRASE-RELATED"/>
    <property type="match status" value="1"/>
</dbReference>
<evidence type="ECO:0000313" key="4">
    <source>
        <dbReference type="EMBL" id="AOY87834.1"/>
    </source>
</evidence>
<sequence length="576" mass="65392">MASPSKNRHGVYICRVAVPKELRPIVKRSELKESLKTKDPHEARLRFPAVYSKFRTLIDNAKKQAAGETVLSAVQITSIADTWLKEKIDELEREGAFRDWYYWIEEPVENGTTLRQPECPLQSALADAEKQGQQKLDELVVEAFKDDLSQLVARCCPGLRTESREYINLARQLASRVGLLVHHLSEREMGKYSTPEVESKVEATAEAPSMTLSETWDCYVAKLSRELGEQAARRRYEDYRAAVFGLIDFVGDLPINRVTADHLRSYRDLLFEAPSRPKKALKARPLAEQARIAKEQGLKTLSFETVSNRMIHLSALFTSALDIPGSGLTINPVSSEIIPNRRRRRKEFVRREYSRDELSKVFHGGWFAESDYEERLRFGAAGVWLPVISYYTGARREEIAALDVTDVEQVADIWCFRIRPNGADKRTKTGHARDIPIHSDLMALGLLDYAKSLPRTGKLWPDLNSSERGKYGDSLQRKWSVYVREQGVPPSTKPFHGFRHAFATSLRERGVDTSIIAALDGHSLKGQTNEYGSFSPQALKRAIEHLPRVPAYELVRIRVSEYRIGDEVEKRGGDAH</sequence>
<keyword evidence="5" id="KW-1185">Reference proteome</keyword>
<dbReference type="AlphaFoldDB" id="A0A1D9GJX1"/>
<dbReference type="CDD" id="cd01184">
    <property type="entry name" value="INT_C_like_1"/>
    <property type="match status" value="1"/>
</dbReference>
<dbReference type="PROSITE" id="PS51898">
    <property type="entry name" value="TYR_RECOMBINASE"/>
    <property type="match status" value="1"/>
</dbReference>
<organism evidence="4 5">
    <name type="scientific">Marinobacter salinus</name>
    <dbReference type="NCBI Taxonomy" id="1874317"/>
    <lineage>
        <taxon>Bacteria</taxon>
        <taxon>Pseudomonadati</taxon>
        <taxon>Pseudomonadota</taxon>
        <taxon>Gammaproteobacteria</taxon>
        <taxon>Pseudomonadales</taxon>
        <taxon>Marinobacteraceae</taxon>
        <taxon>Marinobacter</taxon>
    </lineage>
</organism>
<evidence type="ECO:0000256" key="1">
    <source>
        <dbReference type="ARBA" id="ARBA00022908"/>
    </source>
</evidence>
<dbReference type="PANTHER" id="PTHR30349:SF64">
    <property type="entry name" value="PROPHAGE INTEGRASE INTD-RELATED"/>
    <property type="match status" value="1"/>
</dbReference>
<dbReference type="InterPro" id="IPR046668">
    <property type="entry name" value="DUF6538"/>
</dbReference>
<dbReference type="Pfam" id="PF20172">
    <property type="entry name" value="DUF6538"/>
    <property type="match status" value="1"/>
</dbReference>
<dbReference type="GO" id="GO:0006310">
    <property type="term" value="P:DNA recombination"/>
    <property type="evidence" value="ECO:0007669"/>
    <property type="project" value="UniProtKB-KW"/>
</dbReference>
<dbReference type="InterPro" id="IPR050090">
    <property type="entry name" value="Tyrosine_recombinase_XerCD"/>
</dbReference>